<dbReference type="GO" id="GO:0008745">
    <property type="term" value="F:N-acetylmuramoyl-L-alanine amidase activity"/>
    <property type="evidence" value="ECO:0007669"/>
    <property type="project" value="InterPro"/>
</dbReference>
<dbReference type="InterPro" id="IPR002502">
    <property type="entry name" value="Amidase_domain"/>
</dbReference>
<reference evidence="5 6" key="1">
    <citation type="submission" date="2018-12" db="EMBL/GenBank/DDBJ databases">
        <authorList>
            <consortium name="Pathogen Informatics"/>
        </authorList>
    </citation>
    <scope>NUCLEOTIDE SEQUENCE [LARGE SCALE GENOMIC DNA]</scope>
    <source>
        <strain evidence="5 6">NCTC949</strain>
    </source>
</reference>
<dbReference type="InterPro" id="IPR015510">
    <property type="entry name" value="PGRP"/>
</dbReference>
<dbReference type="RefSeq" id="WP_126316564.1">
    <property type="nucleotide sequence ID" value="NZ_LR134377.1"/>
</dbReference>
<dbReference type="InterPro" id="IPR006619">
    <property type="entry name" value="PGRP_domain_met/bac"/>
</dbReference>
<organism evidence="5 6">
    <name type="scientific">Corynebacterium kutscheri</name>
    <dbReference type="NCBI Taxonomy" id="35755"/>
    <lineage>
        <taxon>Bacteria</taxon>
        <taxon>Bacillati</taxon>
        <taxon>Actinomycetota</taxon>
        <taxon>Actinomycetes</taxon>
        <taxon>Mycobacteriales</taxon>
        <taxon>Corynebacteriaceae</taxon>
        <taxon>Corynebacterium</taxon>
    </lineage>
</organism>
<dbReference type="PANTHER" id="PTHR11022:SF41">
    <property type="entry name" value="PEPTIDOGLYCAN-RECOGNITION PROTEIN LC-RELATED"/>
    <property type="match status" value="1"/>
</dbReference>
<evidence type="ECO:0000256" key="1">
    <source>
        <dbReference type="ARBA" id="ARBA00007553"/>
    </source>
</evidence>
<dbReference type="InterPro" id="IPR036505">
    <property type="entry name" value="Amidase/PGRP_sf"/>
</dbReference>
<dbReference type="GO" id="GO:0009253">
    <property type="term" value="P:peptidoglycan catabolic process"/>
    <property type="evidence" value="ECO:0007669"/>
    <property type="project" value="InterPro"/>
</dbReference>
<evidence type="ECO:0000259" key="4">
    <source>
        <dbReference type="SMART" id="SM00701"/>
    </source>
</evidence>
<name>A0AB38VW12_9CORY</name>
<evidence type="ECO:0000256" key="2">
    <source>
        <dbReference type="SAM" id="MobiDB-lite"/>
    </source>
</evidence>
<dbReference type="EMBL" id="LR134377">
    <property type="protein sequence ID" value="VEH05899.1"/>
    <property type="molecule type" value="Genomic_DNA"/>
</dbReference>
<accession>A0AB38VW12</accession>
<evidence type="ECO:0000256" key="3">
    <source>
        <dbReference type="SAM" id="SignalP"/>
    </source>
</evidence>
<feature type="region of interest" description="Disordered" evidence="2">
    <location>
        <begin position="203"/>
        <end position="231"/>
    </location>
</feature>
<comment type="similarity">
    <text evidence="1">Belongs to the N-acetylmuramoyl-L-alanine amidase 2 family.</text>
</comment>
<dbReference type="InterPro" id="IPR013207">
    <property type="entry name" value="LGFP"/>
</dbReference>
<dbReference type="Proteomes" id="UP000271380">
    <property type="component" value="Chromosome"/>
</dbReference>
<gene>
    <name evidence="5" type="ORF">NCTC949_00848</name>
</gene>
<proteinExistence type="inferred from homology"/>
<keyword evidence="3" id="KW-0732">Signal</keyword>
<dbReference type="GO" id="GO:0008270">
    <property type="term" value="F:zinc ion binding"/>
    <property type="evidence" value="ECO:0007669"/>
    <property type="project" value="InterPro"/>
</dbReference>
<dbReference type="Gene3D" id="3.40.80.10">
    <property type="entry name" value="Peptidoglycan recognition protein-like"/>
    <property type="match status" value="1"/>
</dbReference>
<dbReference type="SUPFAM" id="SSF55846">
    <property type="entry name" value="N-acetylmuramoyl-L-alanine amidase-like"/>
    <property type="match status" value="1"/>
</dbReference>
<dbReference type="Pfam" id="PF01510">
    <property type="entry name" value="Amidase_2"/>
    <property type="match status" value="1"/>
</dbReference>
<evidence type="ECO:0000313" key="6">
    <source>
        <dbReference type="Proteomes" id="UP000271380"/>
    </source>
</evidence>
<feature type="chain" id="PRO_5044202874" evidence="3">
    <location>
        <begin position="29"/>
        <end position="697"/>
    </location>
</feature>
<protein>
    <submittedName>
        <fullName evidence="5">Peptidoglycan recognition protein</fullName>
    </submittedName>
</protein>
<dbReference type="PANTHER" id="PTHR11022">
    <property type="entry name" value="PEPTIDOGLYCAN RECOGNITION PROTEIN"/>
    <property type="match status" value="1"/>
</dbReference>
<feature type="signal peptide" evidence="3">
    <location>
        <begin position="1"/>
        <end position="28"/>
    </location>
</feature>
<evidence type="ECO:0000313" key="5">
    <source>
        <dbReference type="EMBL" id="VEH05899.1"/>
    </source>
</evidence>
<sequence length="697" mass="72796">MQQRRRLTPTVRKSSIATVLAVSLIASAAVGIGTYRINYTQGDSIAPIDASIQTTSFADGENVLVNDPAIVSQGEGTGPRTVKQFTRDEEFSQFAITWKGEKDVAVFIRGLKEDGSWTDWYDADPLDYGSDDPNATRGTDLIYVEPTKTVQVSINGVDVLGNTGQDVQLNTDTGTATDNVGAQPPAEVPVVPQEVSADQVENNPPAEVATPHVDLTQPAPPTTQQNSGVAPLPSNFGDIRPVAEEESLSNSAADFDAVFIEGGESTLPENGIELAADSDGIPRVISRAGWGANENIRCSSPQYDDKVTGIAIHHTAGSNNYTEAQAPGIVRGIYQYHAQTLGWCDVGYHSLADKYGNLYEGRYGGLNRNVIGAHAGGFNRNTWAIAMLGNYETEHPSSAIINSVGNLAGWRSKVAGMDPSATNTHYSEGGSYTSYPQGTPVLLPNIFGHKDVGNTACPGQHAYAQLGNIRNIAKTKYNSIAGSAPGGGDLNLDNQGNGQANPGATSSTQSAIKLLTTLLGGNGSSNGNTTATITGVVSLVALALGIASKQGLLPGTVSKIGDVEIVDGLTISALTPYIKPLLTLISSPELAKVANSLSSVLGAGGTNAAAYTAANGEEITYTIFDNGIALHSPSTGAHALWGVIADTWAAQGFDAGPLGLPINEEYTTNDELIRVDFQGGYITFDPATGAVDIRTTS</sequence>
<dbReference type="CDD" id="cd06583">
    <property type="entry name" value="PGRP"/>
    <property type="match status" value="1"/>
</dbReference>
<dbReference type="Pfam" id="PF08310">
    <property type="entry name" value="LGFP"/>
    <property type="match status" value="1"/>
</dbReference>
<dbReference type="SMART" id="SM00701">
    <property type="entry name" value="PGRP"/>
    <property type="match status" value="1"/>
</dbReference>
<feature type="domain" description="Peptidoglycan recognition protein family" evidence="4">
    <location>
        <begin position="282"/>
        <end position="430"/>
    </location>
</feature>
<dbReference type="AlphaFoldDB" id="A0AB38VW12"/>